<dbReference type="SMART" id="SM00116">
    <property type="entry name" value="CBS"/>
    <property type="match status" value="2"/>
</dbReference>
<protein>
    <submittedName>
        <fullName evidence="4">CBS domain-containing protein</fullName>
    </submittedName>
</protein>
<proteinExistence type="predicted"/>
<dbReference type="CDD" id="cd04629">
    <property type="entry name" value="CBS_pair_bac"/>
    <property type="match status" value="1"/>
</dbReference>
<dbReference type="InterPro" id="IPR046342">
    <property type="entry name" value="CBS_dom_sf"/>
</dbReference>
<dbReference type="EMBL" id="JAAWWK010000004">
    <property type="protein sequence ID" value="NKI18332.1"/>
    <property type="molecule type" value="Genomic_DNA"/>
</dbReference>
<dbReference type="Pfam" id="PF00571">
    <property type="entry name" value="CBS"/>
    <property type="match status" value="2"/>
</dbReference>
<evidence type="ECO:0000259" key="3">
    <source>
        <dbReference type="PROSITE" id="PS51371"/>
    </source>
</evidence>
<dbReference type="RefSeq" id="WP_168450848.1">
    <property type="nucleotide sequence ID" value="NZ_JAAWWK010000004.1"/>
</dbReference>
<evidence type="ECO:0000313" key="4">
    <source>
        <dbReference type="EMBL" id="NKI18332.1"/>
    </source>
</evidence>
<sequence length="141" mass="15411">MSTSIRVRDIMTSPAPFVLASTPLGEAVETLLKHQLMGLPVVDDNRTVIGFVSEQDCIHAMLVSSYHCEGAPNVHDVMRHEILAVDPERNIVDLAQEMGHNKPKSYPVLDDGKLVGLITRSAILAALWENRATCDAPARQA</sequence>
<reference evidence="4 5" key="1">
    <citation type="submission" date="2020-04" db="EMBL/GenBank/DDBJ databases">
        <authorList>
            <person name="Yoon J."/>
        </authorList>
    </citation>
    <scope>NUCLEOTIDE SEQUENCE [LARGE SCALE GENOMIC DNA]</scope>
    <source>
        <strain evidence="4 5">KMU-166</strain>
    </source>
</reference>
<keyword evidence="5" id="KW-1185">Reference proteome</keyword>
<gene>
    <name evidence="4" type="ORF">HCU74_13025</name>
</gene>
<organism evidence="4 5">
    <name type="scientific">Spongiibacter thalassae</name>
    <dbReference type="NCBI Taxonomy" id="2721624"/>
    <lineage>
        <taxon>Bacteria</taxon>
        <taxon>Pseudomonadati</taxon>
        <taxon>Pseudomonadota</taxon>
        <taxon>Gammaproteobacteria</taxon>
        <taxon>Cellvibrionales</taxon>
        <taxon>Spongiibacteraceae</taxon>
        <taxon>Spongiibacter</taxon>
    </lineage>
</organism>
<evidence type="ECO:0000256" key="2">
    <source>
        <dbReference type="PROSITE-ProRule" id="PRU00703"/>
    </source>
</evidence>
<dbReference type="PROSITE" id="PS51371">
    <property type="entry name" value="CBS"/>
    <property type="match status" value="2"/>
</dbReference>
<dbReference type="InterPro" id="IPR051257">
    <property type="entry name" value="Diverse_CBS-Domain"/>
</dbReference>
<feature type="domain" description="CBS" evidence="3">
    <location>
        <begin position="78"/>
        <end position="133"/>
    </location>
</feature>
<feature type="domain" description="CBS" evidence="3">
    <location>
        <begin position="11"/>
        <end position="69"/>
    </location>
</feature>
<evidence type="ECO:0000313" key="5">
    <source>
        <dbReference type="Proteomes" id="UP000765845"/>
    </source>
</evidence>
<keyword evidence="1 2" id="KW-0129">CBS domain</keyword>
<dbReference type="Gene3D" id="3.10.580.10">
    <property type="entry name" value="CBS-domain"/>
    <property type="match status" value="1"/>
</dbReference>
<accession>A0ABX1GGL6</accession>
<dbReference type="PANTHER" id="PTHR43080:SF2">
    <property type="entry name" value="CBS DOMAIN-CONTAINING PROTEIN"/>
    <property type="match status" value="1"/>
</dbReference>
<dbReference type="SUPFAM" id="SSF54631">
    <property type="entry name" value="CBS-domain pair"/>
    <property type="match status" value="1"/>
</dbReference>
<dbReference type="InterPro" id="IPR000644">
    <property type="entry name" value="CBS_dom"/>
</dbReference>
<comment type="caution">
    <text evidence="4">The sequence shown here is derived from an EMBL/GenBank/DDBJ whole genome shotgun (WGS) entry which is preliminary data.</text>
</comment>
<evidence type="ECO:0000256" key="1">
    <source>
        <dbReference type="ARBA" id="ARBA00023122"/>
    </source>
</evidence>
<dbReference type="PANTHER" id="PTHR43080">
    <property type="entry name" value="CBS DOMAIN-CONTAINING PROTEIN CBSX3, MITOCHONDRIAL"/>
    <property type="match status" value="1"/>
</dbReference>
<dbReference type="InterPro" id="IPR044729">
    <property type="entry name" value="CBS_bac"/>
</dbReference>
<dbReference type="Proteomes" id="UP000765845">
    <property type="component" value="Unassembled WGS sequence"/>
</dbReference>
<name>A0ABX1GGL6_9GAMM</name>